<feature type="region of interest" description="Disordered" evidence="19">
    <location>
        <begin position="686"/>
        <end position="708"/>
    </location>
</feature>
<dbReference type="PANTHER" id="PTHR15321">
    <property type="entry name" value="TUMOR SUPPRESSOR P53-BINDING PROTEIN 1"/>
    <property type="match status" value="1"/>
</dbReference>
<evidence type="ECO:0000256" key="17">
    <source>
        <dbReference type="ARBA" id="ARBA00023328"/>
    </source>
</evidence>
<evidence type="ECO:0000256" key="14">
    <source>
        <dbReference type="ARBA" id="ARBA00023163"/>
    </source>
</evidence>
<feature type="compositionally biased region" description="Polar residues" evidence="19">
    <location>
        <begin position="129"/>
        <end position="141"/>
    </location>
</feature>
<dbReference type="Gene3D" id="2.30.30.30">
    <property type="match status" value="1"/>
</dbReference>
<dbReference type="InterPro" id="IPR001357">
    <property type="entry name" value="BRCT_dom"/>
</dbReference>
<feature type="compositionally biased region" description="Low complexity" evidence="19">
    <location>
        <begin position="575"/>
        <end position="591"/>
    </location>
</feature>
<dbReference type="InterPro" id="IPR015125">
    <property type="entry name" value="53-BP1_Tudor"/>
</dbReference>
<feature type="region of interest" description="Disordered" evidence="19">
    <location>
        <begin position="1"/>
        <end position="90"/>
    </location>
</feature>
<dbReference type="InterPro" id="IPR047250">
    <property type="entry name" value="BRCT_p53bp1-like_rpt2"/>
</dbReference>
<keyword evidence="13" id="KW-0010">Activator</keyword>
<dbReference type="FunFam" id="3.40.50.10190:FF:000003">
    <property type="entry name" value="Tumor suppressor p53-binding protein 1"/>
    <property type="match status" value="1"/>
</dbReference>
<evidence type="ECO:0000256" key="1">
    <source>
        <dbReference type="ARBA" id="ARBA00004123"/>
    </source>
</evidence>
<dbReference type="Pfam" id="PF09038">
    <property type="entry name" value="53-BP1_Tudor"/>
    <property type="match status" value="1"/>
</dbReference>
<sequence>GNLLHFPSSQGEEEKEKLEGDHTIRQSQQPMKPISPVKDPVSPASQKMVIQGPSSPQGEAMVTDVLEDQKEGRNTNQENPSKALIERPSQNNIGIQTMECSLRVPETVSAATQTIKNVCEQGTSTVDQNFGKQDATVQTERGSGEKPVSAPGDDTESLHSQGEEEFDMPQPPHGHVLHRHMRTIREVRTLVTRVITDVYYVDGTEVERKVTEETEEPIVECQECETEVSPSQTGGSSGDLGDISSFSSKASSLHRTSSGTSLSAMHSSGSSGKGAGPLKGKTSGTEPADFALPSSRGGPGKLSPRKGVSQTGTPVCEEDGDAGLGIRQGGKAPVTPRGRGRRGRPPSRTTGTREAAVPGPLGIEDISPNLSPDDKSFSRVVPRVPDSTRRTDVGAGALRRSDSPEIPFQAAAGPSDGLDASSPGNSFVGLRVVAKWSSNGYFYSGKITRDVGAGKYKLLFDDGYECDVLGKDILLCDPIPLDTEVTALSEDEYFSAGVVKGHRKESGELYYSIEKEGQRKWYKRMAVILSLEQGNRLREQYGLGPYEAVTPLTKAADISLDNLVEGKRKRRSNVSSPATPAASSSSSTTPTRKITESPRASMGVLSGKRKLITSEEERSPAKRGRKSATVKPGAVGAGEFVSPCESGDNTSEPSALEEQRGPLPLNKTLFLGYAFLLTMATTSDKLASRSKLPDGPTGSSEEEEAYCNHPSQSGLNALAIFPICVLWASARANPRGGLEQSLVFSVLRYFKIIKEFLEIPPFNKQYTESQLRAGAGYILEDFNEAQCNTAYQCLLIADQHCRTRKYFLCLASGIPCVSHVWVHDSCHANQLQNYRNYLLPAGYSLEEQRILDWQPRENPFQNLKVLLVSDQQQNFLELWSEILMTGGAASVKQHHSSAHNKDIALGVFDVVVTDPSCPASVLKCAEALQLPVVSQEWVIQCLIVGERIGFKQHPKYKHDYVSH</sequence>
<evidence type="ECO:0000256" key="12">
    <source>
        <dbReference type="ARBA" id="ARBA00023125"/>
    </source>
</evidence>
<proteinExistence type="predicted"/>
<feature type="region of interest" description="Disordered" evidence="19">
    <location>
        <begin position="129"/>
        <end position="173"/>
    </location>
</feature>
<dbReference type="GO" id="GO:0042393">
    <property type="term" value="F:histone binding"/>
    <property type="evidence" value="ECO:0007669"/>
    <property type="project" value="TreeGrafter"/>
</dbReference>
<dbReference type="Pfam" id="PF18428">
    <property type="entry name" value="BRCT_3"/>
    <property type="match status" value="1"/>
</dbReference>
<keyword evidence="12" id="KW-0238">DNA-binding</keyword>
<evidence type="ECO:0000256" key="2">
    <source>
        <dbReference type="ARBA" id="ARBA00004629"/>
    </source>
</evidence>
<dbReference type="GO" id="GO:0140005">
    <property type="term" value="F:histone H4K20me2 reader activity"/>
    <property type="evidence" value="ECO:0007669"/>
    <property type="project" value="UniProtKB-ARBA"/>
</dbReference>
<evidence type="ECO:0000313" key="21">
    <source>
        <dbReference type="EMBL" id="PNJ15946.1"/>
    </source>
</evidence>
<dbReference type="Gene3D" id="3.40.50.10190">
    <property type="entry name" value="BRCT domain"/>
    <property type="match status" value="2"/>
</dbReference>
<keyword evidence="7" id="KW-0677">Repeat</keyword>
<accession>A0A2J8S5B1</accession>
<feature type="compositionally biased region" description="Basic and acidic residues" evidence="19">
    <location>
        <begin position="12"/>
        <end position="24"/>
    </location>
</feature>
<dbReference type="GO" id="GO:0045944">
    <property type="term" value="P:positive regulation of transcription by RNA polymerase II"/>
    <property type="evidence" value="ECO:0007669"/>
    <property type="project" value="TreeGrafter"/>
</dbReference>
<keyword evidence="3" id="KW-0158">Chromosome</keyword>
<evidence type="ECO:0000256" key="3">
    <source>
        <dbReference type="ARBA" id="ARBA00022454"/>
    </source>
</evidence>
<dbReference type="SUPFAM" id="SSF52113">
    <property type="entry name" value="BRCT domain"/>
    <property type="match status" value="2"/>
</dbReference>
<protein>
    <recommendedName>
        <fullName evidence="18">TP53-binding protein 1</fullName>
    </recommendedName>
</protein>
<feature type="compositionally biased region" description="Acidic residues" evidence="19">
    <location>
        <begin position="213"/>
        <end position="226"/>
    </location>
</feature>
<dbReference type="PANTHER" id="PTHR15321:SF3">
    <property type="entry name" value="TP53-BINDING PROTEIN 1"/>
    <property type="match status" value="1"/>
</dbReference>
<keyword evidence="10" id="KW-0832">Ubl conjugation</keyword>
<dbReference type="SMART" id="SM00292">
    <property type="entry name" value="BRCT"/>
    <property type="match status" value="2"/>
</dbReference>
<dbReference type="FunFam" id="2.30.30.30:FF:000019">
    <property type="entry name" value="Tumor suppressor p53-binding protein 1"/>
    <property type="match status" value="1"/>
</dbReference>
<dbReference type="GO" id="GO:0000776">
    <property type="term" value="C:kinetochore"/>
    <property type="evidence" value="ECO:0007669"/>
    <property type="project" value="UniProtKB-KW"/>
</dbReference>
<feature type="compositionally biased region" description="Low complexity" evidence="19">
    <location>
        <begin position="239"/>
        <end position="248"/>
    </location>
</feature>
<dbReference type="GO" id="GO:0000077">
    <property type="term" value="P:DNA damage checkpoint signaling"/>
    <property type="evidence" value="ECO:0007669"/>
    <property type="project" value="TreeGrafter"/>
</dbReference>
<dbReference type="InterPro" id="IPR036420">
    <property type="entry name" value="BRCT_dom_sf"/>
</dbReference>
<gene>
    <name evidence="21" type="ORF">CR201_G0045982</name>
</gene>
<dbReference type="GO" id="GO:0006303">
    <property type="term" value="P:double-strand break repair via nonhomologous end joining"/>
    <property type="evidence" value="ECO:0007669"/>
    <property type="project" value="UniProtKB-ARBA"/>
</dbReference>
<feature type="domain" description="BRCT" evidence="20">
    <location>
        <begin position="739"/>
        <end position="839"/>
    </location>
</feature>
<keyword evidence="15" id="KW-0234">DNA repair</keyword>
<evidence type="ECO:0000256" key="5">
    <source>
        <dbReference type="ARBA" id="ARBA00022499"/>
    </source>
</evidence>
<dbReference type="InterPro" id="IPR014722">
    <property type="entry name" value="Rib_uL2_dom2"/>
</dbReference>
<dbReference type="GO" id="GO:0016604">
    <property type="term" value="C:nuclear body"/>
    <property type="evidence" value="ECO:0007669"/>
    <property type="project" value="UniProtKB-ARBA"/>
</dbReference>
<evidence type="ECO:0000256" key="9">
    <source>
        <dbReference type="ARBA" id="ARBA00022838"/>
    </source>
</evidence>
<dbReference type="FunFam" id="3.40.50.10190:FF:000005">
    <property type="entry name" value="Tumor suppressor p53-binding protein 1"/>
    <property type="match status" value="1"/>
</dbReference>
<keyword evidence="4" id="KW-0488">Methylation</keyword>
<dbReference type="InterPro" id="IPR047249">
    <property type="entry name" value="BRCT_p53bp1-like_rpt1"/>
</dbReference>
<keyword evidence="8" id="KW-0227">DNA damage</keyword>
<keyword evidence="17" id="KW-0137">Centromere</keyword>
<evidence type="ECO:0000256" key="7">
    <source>
        <dbReference type="ARBA" id="ARBA00022737"/>
    </source>
</evidence>
<evidence type="ECO:0000256" key="8">
    <source>
        <dbReference type="ARBA" id="ARBA00022763"/>
    </source>
</evidence>
<evidence type="ECO:0000256" key="13">
    <source>
        <dbReference type="ARBA" id="ARBA00023159"/>
    </source>
</evidence>
<dbReference type="CDD" id="cd17745">
    <property type="entry name" value="BRCT_p53bp1_rpt1"/>
    <property type="match status" value="1"/>
</dbReference>
<keyword evidence="11" id="KW-0805">Transcription regulation</keyword>
<organism evidence="21">
    <name type="scientific">Pongo abelii</name>
    <name type="common">Sumatran orangutan</name>
    <name type="synonym">Pongo pygmaeus abelii</name>
    <dbReference type="NCBI Taxonomy" id="9601"/>
    <lineage>
        <taxon>Eukaryota</taxon>
        <taxon>Metazoa</taxon>
        <taxon>Chordata</taxon>
        <taxon>Craniata</taxon>
        <taxon>Vertebrata</taxon>
        <taxon>Euteleostomi</taxon>
        <taxon>Mammalia</taxon>
        <taxon>Eutheria</taxon>
        <taxon>Euarchontoglires</taxon>
        <taxon>Primates</taxon>
        <taxon>Haplorrhini</taxon>
        <taxon>Catarrhini</taxon>
        <taxon>Hominidae</taxon>
        <taxon>Pongo</taxon>
    </lineage>
</organism>
<dbReference type="GO" id="GO:0035861">
    <property type="term" value="C:site of double-strand break"/>
    <property type="evidence" value="ECO:0007669"/>
    <property type="project" value="UniProtKB-ARBA"/>
</dbReference>
<dbReference type="Gene3D" id="2.30.30.140">
    <property type="match status" value="1"/>
</dbReference>
<evidence type="ECO:0000256" key="18">
    <source>
        <dbReference type="ARBA" id="ARBA00073180"/>
    </source>
</evidence>
<dbReference type="EMBL" id="NDHI03003606">
    <property type="protein sequence ID" value="PNJ15946.1"/>
    <property type="molecule type" value="Genomic_DNA"/>
</dbReference>
<feature type="non-terminal residue" evidence="21">
    <location>
        <position position="1"/>
    </location>
</feature>
<feature type="compositionally biased region" description="Low complexity" evidence="19">
    <location>
        <begin position="256"/>
        <end position="270"/>
    </location>
</feature>
<evidence type="ECO:0000256" key="16">
    <source>
        <dbReference type="ARBA" id="ARBA00023242"/>
    </source>
</evidence>
<keyword evidence="14" id="KW-0804">Transcription</keyword>
<evidence type="ECO:0000256" key="11">
    <source>
        <dbReference type="ARBA" id="ARBA00023015"/>
    </source>
</evidence>
<dbReference type="InterPro" id="IPR047252">
    <property type="entry name" value="TP53BP1-like"/>
</dbReference>
<dbReference type="CDD" id="cd17724">
    <property type="entry name" value="BRCT_p53bp1_rpt2"/>
    <property type="match status" value="1"/>
</dbReference>
<name>A0A2J8S5B1_PONAB</name>
<comment type="caution">
    <text evidence="21">The sequence shown here is derived from an EMBL/GenBank/DDBJ whole genome shotgun (WGS) entry which is preliminary data.</text>
</comment>
<feature type="domain" description="BRCT" evidence="20">
    <location>
        <begin position="855"/>
        <end position="955"/>
    </location>
</feature>
<keyword evidence="5" id="KW-1017">Isopeptide bond</keyword>
<dbReference type="AlphaFoldDB" id="A0A2J8S5B1"/>
<dbReference type="SUPFAM" id="SSF63748">
    <property type="entry name" value="Tudor/PWWP/MBT"/>
    <property type="match status" value="2"/>
</dbReference>
<evidence type="ECO:0000256" key="4">
    <source>
        <dbReference type="ARBA" id="ARBA00022481"/>
    </source>
</evidence>
<comment type="subcellular location">
    <subcellularLocation>
        <location evidence="2">Chromosome</location>
        <location evidence="2">Centromere</location>
        <location evidence="2">Kinetochore</location>
    </subcellularLocation>
    <subcellularLocation>
        <location evidence="1">Nucleus</location>
    </subcellularLocation>
</comment>
<evidence type="ECO:0000259" key="20">
    <source>
        <dbReference type="PROSITE" id="PS50172"/>
    </source>
</evidence>
<evidence type="ECO:0000256" key="10">
    <source>
        <dbReference type="ARBA" id="ARBA00022843"/>
    </source>
</evidence>
<keyword evidence="6" id="KW-0597">Phosphoprotein</keyword>
<dbReference type="FunFam" id="2.30.30.140:FF:000021">
    <property type="entry name" value="Tumor suppressor p53-binding protein 1"/>
    <property type="match status" value="1"/>
</dbReference>
<reference evidence="21" key="1">
    <citation type="submission" date="2017-12" db="EMBL/GenBank/DDBJ databases">
        <title>High-resolution comparative analysis of great ape genomes.</title>
        <authorList>
            <person name="Pollen A."/>
            <person name="Hastie A."/>
            <person name="Hormozdiari F."/>
            <person name="Dougherty M."/>
            <person name="Liu R."/>
            <person name="Chaisson M."/>
            <person name="Hoppe E."/>
            <person name="Hill C."/>
            <person name="Pang A."/>
            <person name="Hillier L."/>
            <person name="Baker C."/>
            <person name="Armstrong J."/>
            <person name="Shendure J."/>
            <person name="Paten B."/>
            <person name="Wilson R."/>
            <person name="Chao H."/>
            <person name="Schneider V."/>
            <person name="Ventura M."/>
            <person name="Kronenberg Z."/>
            <person name="Murali S."/>
            <person name="Gordon D."/>
            <person name="Cantsilieris S."/>
            <person name="Munson K."/>
            <person name="Nelson B."/>
            <person name="Raja A."/>
            <person name="Underwood J."/>
            <person name="Diekhans M."/>
            <person name="Fiddes I."/>
            <person name="Haussler D."/>
            <person name="Eichler E."/>
        </authorList>
    </citation>
    <scope>NUCLEOTIDE SEQUENCE [LARGE SCALE GENOMIC DNA]</scope>
    <source>
        <strain evidence="21">Susie</strain>
    </source>
</reference>
<keyword evidence="9" id="KW-0995">Kinetochore</keyword>
<dbReference type="GO" id="GO:2000042">
    <property type="term" value="P:negative regulation of double-strand break repair via homologous recombination"/>
    <property type="evidence" value="ECO:0007669"/>
    <property type="project" value="UniProtKB-ARBA"/>
</dbReference>
<dbReference type="CDD" id="cd20383">
    <property type="entry name" value="Tudor_53BP1"/>
    <property type="match status" value="1"/>
</dbReference>
<dbReference type="GO" id="GO:0003677">
    <property type="term" value="F:DNA binding"/>
    <property type="evidence" value="ECO:0007669"/>
    <property type="project" value="UniProtKB-KW"/>
</dbReference>
<evidence type="ECO:0000256" key="19">
    <source>
        <dbReference type="SAM" id="MobiDB-lite"/>
    </source>
</evidence>
<feature type="region of interest" description="Disordered" evidence="19">
    <location>
        <begin position="563"/>
        <end position="660"/>
    </location>
</feature>
<evidence type="ECO:0000256" key="6">
    <source>
        <dbReference type="ARBA" id="ARBA00022553"/>
    </source>
</evidence>
<feature type="region of interest" description="Disordered" evidence="19">
    <location>
        <begin position="210"/>
        <end position="419"/>
    </location>
</feature>
<evidence type="ECO:0000256" key="15">
    <source>
        <dbReference type="ARBA" id="ARBA00023204"/>
    </source>
</evidence>
<keyword evidence="16" id="KW-0539">Nucleus</keyword>
<dbReference type="GO" id="GO:0045830">
    <property type="term" value="P:positive regulation of isotype switching"/>
    <property type="evidence" value="ECO:0007669"/>
    <property type="project" value="UniProtKB-ARBA"/>
</dbReference>
<dbReference type="PROSITE" id="PS50172">
    <property type="entry name" value="BRCT"/>
    <property type="match status" value="2"/>
</dbReference>